<evidence type="ECO:0000256" key="3">
    <source>
        <dbReference type="ARBA" id="ARBA00022692"/>
    </source>
</evidence>
<evidence type="ECO:0000256" key="6">
    <source>
        <dbReference type="SAM" id="Phobius"/>
    </source>
</evidence>
<dbReference type="InterPro" id="IPR051790">
    <property type="entry name" value="Cytochrome_c-biogenesis_DsbD"/>
</dbReference>
<dbReference type="PANTHER" id="PTHR31272:SF4">
    <property type="entry name" value="CYTOCHROME C-TYPE BIOGENESIS PROTEIN HI_1454-RELATED"/>
    <property type="match status" value="1"/>
</dbReference>
<reference evidence="8" key="1">
    <citation type="submission" date="2018-06" db="EMBL/GenBank/DDBJ databases">
        <authorList>
            <person name="Zhirakovskaya E."/>
        </authorList>
    </citation>
    <scope>NUCLEOTIDE SEQUENCE</scope>
</reference>
<evidence type="ECO:0000256" key="5">
    <source>
        <dbReference type="ARBA" id="ARBA00023136"/>
    </source>
</evidence>
<dbReference type="InterPro" id="IPR003834">
    <property type="entry name" value="Cyt_c_assmbl_TM_dom"/>
</dbReference>
<comment type="subcellular location">
    <subcellularLocation>
        <location evidence="1">Membrane</location>
        <topology evidence="1">Multi-pass membrane protein</topology>
    </subcellularLocation>
</comment>
<proteinExistence type="inferred from homology"/>
<dbReference type="GO" id="GO:0017004">
    <property type="term" value="P:cytochrome complex assembly"/>
    <property type="evidence" value="ECO:0007669"/>
    <property type="project" value="InterPro"/>
</dbReference>
<evidence type="ECO:0000256" key="1">
    <source>
        <dbReference type="ARBA" id="ARBA00004141"/>
    </source>
</evidence>
<feature type="transmembrane region" description="Helical" evidence="6">
    <location>
        <begin position="131"/>
        <end position="156"/>
    </location>
</feature>
<evidence type="ECO:0000256" key="2">
    <source>
        <dbReference type="ARBA" id="ARBA00006143"/>
    </source>
</evidence>
<dbReference type="GO" id="GO:0016020">
    <property type="term" value="C:membrane"/>
    <property type="evidence" value="ECO:0007669"/>
    <property type="project" value="UniProtKB-SubCell"/>
</dbReference>
<keyword evidence="4 6" id="KW-1133">Transmembrane helix</keyword>
<feature type="transmembrane region" description="Helical" evidence="6">
    <location>
        <begin position="6"/>
        <end position="34"/>
    </location>
</feature>
<dbReference type="AlphaFoldDB" id="A0A3B0SH03"/>
<keyword evidence="5 6" id="KW-0472">Membrane</keyword>
<keyword evidence="3 6" id="KW-0812">Transmembrane</keyword>
<evidence type="ECO:0000313" key="8">
    <source>
        <dbReference type="EMBL" id="VAV94225.1"/>
    </source>
</evidence>
<dbReference type="Pfam" id="PF02683">
    <property type="entry name" value="DsbD_TM"/>
    <property type="match status" value="1"/>
</dbReference>
<feature type="transmembrane region" description="Helical" evidence="6">
    <location>
        <begin position="168"/>
        <end position="190"/>
    </location>
</feature>
<gene>
    <name evidence="8" type="ORF">MNBD_ALPHA08-12</name>
</gene>
<feature type="domain" description="Cytochrome C biogenesis protein transmembrane" evidence="7">
    <location>
        <begin position="6"/>
        <end position="222"/>
    </location>
</feature>
<feature type="transmembrane region" description="Helical" evidence="6">
    <location>
        <begin position="90"/>
        <end position="110"/>
    </location>
</feature>
<name>A0A3B0SH03_9ZZZZ</name>
<evidence type="ECO:0000256" key="4">
    <source>
        <dbReference type="ARBA" id="ARBA00022989"/>
    </source>
</evidence>
<accession>A0A3B0SH03</accession>
<feature type="transmembrane region" description="Helical" evidence="6">
    <location>
        <begin position="210"/>
        <end position="230"/>
    </location>
</feature>
<comment type="similarity">
    <text evidence="2">Belongs to the DsbD family.</text>
</comment>
<protein>
    <submittedName>
        <fullName evidence="8">Cytochrome c-type biogenesis protein CcdA (DsbD analog)</fullName>
    </submittedName>
</protein>
<dbReference type="EMBL" id="UOEC01000116">
    <property type="protein sequence ID" value="VAV94225.1"/>
    <property type="molecule type" value="Genomic_DNA"/>
</dbReference>
<feature type="transmembrane region" description="Helical" evidence="6">
    <location>
        <begin position="55"/>
        <end position="78"/>
    </location>
</feature>
<sequence>MIADITILAAFAAGVVSFLSPCVLPLVPPYLSFLAGASLEELTENSVDSVVRRRVIVSALLFVLGFSTVFIMLGATASFMGELLREYLDILAKIAGVTIIIMGLHFLGVFKLGFLNRDTRYQHSERPRGMFGSYAIGVAFAFGWTPCIGPVLGAILSVAATEDSVSQGAILLGIYSAGLGVPFLASAYGINGFLRFIKRFRRHLGTVEKIMGGLLVLTGIMFLTGTMQRLSYFMLEMFPGLATLG</sequence>
<organism evidence="8">
    <name type="scientific">hydrothermal vent metagenome</name>
    <dbReference type="NCBI Taxonomy" id="652676"/>
    <lineage>
        <taxon>unclassified sequences</taxon>
        <taxon>metagenomes</taxon>
        <taxon>ecological metagenomes</taxon>
    </lineage>
</organism>
<evidence type="ECO:0000259" key="7">
    <source>
        <dbReference type="Pfam" id="PF02683"/>
    </source>
</evidence>
<dbReference type="PANTHER" id="PTHR31272">
    <property type="entry name" value="CYTOCHROME C-TYPE BIOGENESIS PROTEIN HI_1454-RELATED"/>
    <property type="match status" value="1"/>
</dbReference>